<dbReference type="GO" id="GO:0005096">
    <property type="term" value="F:GTPase activator activity"/>
    <property type="evidence" value="ECO:0007669"/>
    <property type="project" value="TreeGrafter"/>
</dbReference>
<dbReference type="SMART" id="SM00164">
    <property type="entry name" value="TBC"/>
    <property type="match status" value="1"/>
</dbReference>
<dbReference type="InterPro" id="IPR003888">
    <property type="entry name" value="FYrich_N"/>
</dbReference>
<proteinExistence type="predicted"/>
<dbReference type="PROSITE" id="PS51543">
    <property type="entry name" value="FYRC"/>
    <property type="match status" value="1"/>
</dbReference>
<sequence length="741" mass="86096">MTRHNPIAILPQQQQQTSILCPTPNFLEDPDMTEEQRQIIMKRIHEVRSKYEAFVEKDINQKIQTIIFASDLSEEEARLALSLCHDDEHEVLNKLAGKGARGFRSLLQPTSCISGEKYIEDGYSSPSVHSAEEFDSIDEIEVPFTLPSTRTTVISLGCYHKSPSWWSSPGSLYHHPIPINYKAKRIESNTTYIMSIEEDLTTGNPLFRITNQATKQSFTGSSPTKPWTMVCISHSSSRATRISGPLFFGFSDPLLQQLLTKMVKENDVEEYYYRFVGESETFCCEKEWKDEERQILLSEIHRFCGSVSSSISDSDVSFPFGLIARNIPNRTGFQCQYEYNRLVTTGQISELDGCPVTSLRVNYDKLVKSMSSNGQIKRARKFSSQKEDDKWNAKNKAKFNPWNPLPNMKDAITMEYMNEPAISPDGYVCDYKTWIKILHSHESKDTCPRIDQRTLEMSTLINEFEDILNAEVYIDLDKLRELSRHGIPIKVRGEVWKYLLGVNPADRSQELTSLKAKYDEYYNIEKENADIIKRVRGEVSRYQRKMKNADAFSHRANIFENVIGAHMNRNRDIEYQPTFVYLCGPFVYCIKNEPDVYYCFTRLMAILDEYNSTYNINERVANFMTLFRAVIPDLCNYFEEEEVNINEWASSWLQFLLAKELQFDDLMRLWDTYFSIPDPIELHPYVCLAVLKHTKENLEELEQSEIRSLLLRLPSLDMEQVINQAFNFRHEIMERQISDSL</sequence>
<feature type="domain" description="Rab-GAP TBC" evidence="3">
    <location>
        <begin position="486"/>
        <end position="677"/>
    </location>
</feature>
<dbReference type="PROSITE" id="PS51542">
    <property type="entry name" value="FYRN"/>
    <property type="match status" value="1"/>
</dbReference>
<evidence type="ECO:0000256" key="1">
    <source>
        <dbReference type="ARBA" id="ARBA00004123"/>
    </source>
</evidence>
<dbReference type="Proteomes" id="UP000789405">
    <property type="component" value="Unassembled WGS sequence"/>
</dbReference>
<organism evidence="4 5">
    <name type="scientific">Dentiscutata erythropus</name>
    <dbReference type="NCBI Taxonomy" id="1348616"/>
    <lineage>
        <taxon>Eukaryota</taxon>
        <taxon>Fungi</taxon>
        <taxon>Fungi incertae sedis</taxon>
        <taxon>Mucoromycota</taxon>
        <taxon>Glomeromycotina</taxon>
        <taxon>Glomeromycetes</taxon>
        <taxon>Diversisporales</taxon>
        <taxon>Gigasporaceae</taxon>
        <taxon>Dentiscutata</taxon>
    </lineage>
</organism>
<gene>
    <name evidence="4" type="ORF">DERYTH_LOCUS2094</name>
</gene>
<dbReference type="PANTHER" id="PTHR22957">
    <property type="entry name" value="TBC1 DOMAIN FAMILY MEMBER GTPASE-ACTIVATING PROTEIN"/>
    <property type="match status" value="1"/>
</dbReference>
<keyword evidence="5" id="KW-1185">Reference proteome</keyword>
<dbReference type="EMBL" id="CAJVPY010000634">
    <property type="protein sequence ID" value="CAG8484494.1"/>
    <property type="molecule type" value="Genomic_DNA"/>
</dbReference>
<comment type="subcellular location">
    <subcellularLocation>
        <location evidence="1">Nucleus</location>
    </subcellularLocation>
</comment>
<evidence type="ECO:0000313" key="5">
    <source>
        <dbReference type="Proteomes" id="UP000789405"/>
    </source>
</evidence>
<dbReference type="Gene3D" id="3.30.160.360">
    <property type="match status" value="1"/>
</dbReference>
<dbReference type="Pfam" id="PF05965">
    <property type="entry name" value="FYRC"/>
    <property type="match status" value="1"/>
</dbReference>
<dbReference type="AlphaFoldDB" id="A0A9N8WF38"/>
<evidence type="ECO:0000259" key="3">
    <source>
        <dbReference type="PROSITE" id="PS50086"/>
    </source>
</evidence>
<dbReference type="Gene3D" id="1.10.8.270">
    <property type="entry name" value="putative rabgap domain of human tbc1 domain family member 14 like domains"/>
    <property type="match status" value="1"/>
</dbReference>
<reference evidence="4" key="1">
    <citation type="submission" date="2021-06" db="EMBL/GenBank/DDBJ databases">
        <authorList>
            <person name="Kallberg Y."/>
            <person name="Tangrot J."/>
            <person name="Rosling A."/>
        </authorList>
    </citation>
    <scope>NUCLEOTIDE SEQUENCE</scope>
    <source>
        <strain evidence="4">MA453B</strain>
    </source>
</reference>
<dbReference type="Gene3D" id="1.10.10.750">
    <property type="entry name" value="Ypt/Rab-GAP domain of gyp1p, domain 1"/>
    <property type="match status" value="1"/>
</dbReference>
<dbReference type="OrthoDB" id="1928087at2759"/>
<keyword evidence="2" id="KW-0539">Nucleus</keyword>
<evidence type="ECO:0000313" key="4">
    <source>
        <dbReference type="EMBL" id="CAG8484494.1"/>
    </source>
</evidence>
<dbReference type="PROSITE" id="PS50086">
    <property type="entry name" value="TBC_RABGAP"/>
    <property type="match status" value="1"/>
</dbReference>
<dbReference type="SUPFAM" id="SSF47923">
    <property type="entry name" value="Ypt/Rab-GAP domain of gyp1p"/>
    <property type="match status" value="2"/>
</dbReference>
<comment type="caution">
    <text evidence="4">The sequence shown here is derived from an EMBL/GenBank/DDBJ whole genome shotgun (WGS) entry which is preliminary data.</text>
</comment>
<protein>
    <submittedName>
        <fullName evidence="4">17757_t:CDS:1</fullName>
    </submittedName>
</protein>
<dbReference type="PANTHER" id="PTHR22957:SF268">
    <property type="entry name" value="ANKYRIN REPEAT-CONTAINING PROTEIN"/>
    <property type="match status" value="1"/>
</dbReference>
<dbReference type="Pfam" id="PF00566">
    <property type="entry name" value="RabGAP-TBC"/>
    <property type="match status" value="1"/>
</dbReference>
<dbReference type="InterPro" id="IPR000195">
    <property type="entry name" value="Rab-GAP-TBC_dom"/>
</dbReference>
<accession>A0A9N8WF38</accession>
<dbReference type="GO" id="GO:0005634">
    <property type="term" value="C:nucleus"/>
    <property type="evidence" value="ECO:0007669"/>
    <property type="project" value="UniProtKB-SubCell"/>
</dbReference>
<dbReference type="InterPro" id="IPR035969">
    <property type="entry name" value="Rab-GAP_TBC_sf"/>
</dbReference>
<name>A0A9N8WF38_9GLOM</name>
<evidence type="ECO:0000256" key="2">
    <source>
        <dbReference type="ARBA" id="ARBA00023242"/>
    </source>
</evidence>
<dbReference type="SUPFAM" id="SSF57850">
    <property type="entry name" value="RING/U-box"/>
    <property type="match status" value="1"/>
</dbReference>
<dbReference type="Gene3D" id="1.10.472.80">
    <property type="entry name" value="Ypt/Rab-GAP domain of gyp1p, domain 3"/>
    <property type="match status" value="1"/>
</dbReference>
<dbReference type="InterPro" id="IPR003889">
    <property type="entry name" value="FYrich_C"/>
</dbReference>